<dbReference type="EMBL" id="JAGVSJ010000005">
    <property type="protein sequence ID" value="MBX8631559.1"/>
    <property type="molecule type" value="Genomic_DNA"/>
</dbReference>
<sequence>MAFCPSCGSTVGPNDTFCGSCGRQLNASPSTDKSRTISPAAPNAAVPSQTFQGQPPPSQFKYCQVCGHMDPAGVVYCQQCGSNQFGPNPPARIQRPAGVTILGIVQIILSVVDFFVVLFLSSVIALFAPGIAILLLAISLLPLFFAIAFLTGRNWGRILMMIGAVLELFAIPIGTIIGIIILYYLTRPRVVAYFKQPR</sequence>
<organism evidence="5 6">
    <name type="scientific">Candidatus Sysuiplasma superficiale</name>
    <dbReference type="NCBI Taxonomy" id="2823368"/>
    <lineage>
        <taxon>Archaea</taxon>
        <taxon>Methanobacteriati</taxon>
        <taxon>Thermoplasmatota</taxon>
        <taxon>Thermoplasmata</taxon>
        <taxon>Candidatus Sysuiplasmatales</taxon>
        <taxon>Candidatus Sysuiplasmataceae</taxon>
        <taxon>Candidatus Sysuiplasma</taxon>
    </lineage>
</organism>
<feature type="region of interest" description="Disordered" evidence="1">
    <location>
        <begin position="29"/>
        <end position="56"/>
    </location>
</feature>
<dbReference type="InterPro" id="IPR026870">
    <property type="entry name" value="Zinc_ribbon_dom"/>
</dbReference>
<feature type="domain" description="Zinc-ribbon" evidence="3">
    <location>
        <begin position="3"/>
        <end position="25"/>
    </location>
</feature>
<feature type="transmembrane region" description="Helical" evidence="2">
    <location>
        <begin position="126"/>
        <end position="151"/>
    </location>
</feature>
<evidence type="ECO:0000313" key="6">
    <source>
        <dbReference type="Proteomes" id="UP000750197"/>
    </source>
</evidence>
<dbReference type="Proteomes" id="UP000716004">
    <property type="component" value="Unassembled WGS sequence"/>
</dbReference>
<evidence type="ECO:0000313" key="5">
    <source>
        <dbReference type="EMBL" id="MBX8644024.1"/>
    </source>
</evidence>
<evidence type="ECO:0000259" key="3">
    <source>
        <dbReference type="Pfam" id="PF13240"/>
    </source>
</evidence>
<evidence type="ECO:0000256" key="1">
    <source>
        <dbReference type="SAM" id="MobiDB-lite"/>
    </source>
</evidence>
<proteinExistence type="predicted"/>
<dbReference type="Pfam" id="PF13240">
    <property type="entry name" value="Zn_Ribbon_1"/>
    <property type="match status" value="1"/>
</dbReference>
<keyword evidence="2" id="KW-0472">Membrane</keyword>
<keyword evidence="2" id="KW-0812">Transmembrane</keyword>
<feature type="transmembrane region" description="Helical" evidence="2">
    <location>
        <begin position="99"/>
        <end position="120"/>
    </location>
</feature>
<evidence type="ECO:0000313" key="4">
    <source>
        <dbReference type="EMBL" id="MBX8631559.1"/>
    </source>
</evidence>
<name>A0A8J7YSZ3_9ARCH</name>
<protein>
    <submittedName>
        <fullName evidence="5">Zinc-ribbon domain-containing protein</fullName>
    </submittedName>
</protein>
<reference evidence="5" key="1">
    <citation type="submission" date="2021-05" db="EMBL/GenBank/DDBJ databases">
        <title>Genomic insights into ecological role and evolution of a novel Thermoplasmata order Candidatus Sysuiplasmatales.</title>
        <authorList>
            <person name="Yuan Y."/>
        </authorList>
    </citation>
    <scope>NUCLEOTIDE SEQUENCE</scope>
    <source>
        <strain evidence="5">TUT19-bin139</strain>
        <strain evidence="4">YP2-bin.285</strain>
    </source>
</reference>
<feature type="transmembrane region" description="Helical" evidence="2">
    <location>
        <begin position="158"/>
        <end position="185"/>
    </location>
</feature>
<dbReference type="Proteomes" id="UP000750197">
    <property type="component" value="Unassembled WGS sequence"/>
</dbReference>
<keyword evidence="2" id="KW-1133">Transmembrane helix</keyword>
<gene>
    <name evidence="4" type="ORF">J9259_03425</name>
    <name evidence="5" type="ORF">KIY12_04790</name>
</gene>
<dbReference type="EMBL" id="JAHEAC010000034">
    <property type="protein sequence ID" value="MBX8644024.1"/>
    <property type="molecule type" value="Genomic_DNA"/>
</dbReference>
<evidence type="ECO:0000256" key="2">
    <source>
        <dbReference type="SAM" id="Phobius"/>
    </source>
</evidence>
<accession>A0A8J7YSZ3</accession>
<dbReference type="AlphaFoldDB" id="A0A8J7YSZ3"/>
<comment type="caution">
    <text evidence="5">The sequence shown here is derived from an EMBL/GenBank/DDBJ whole genome shotgun (WGS) entry which is preliminary data.</text>
</comment>